<accession>A0A5N6QHI2</accession>
<feature type="region of interest" description="Disordered" evidence="1">
    <location>
        <begin position="1"/>
        <end position="21"/>
    </location>
</feature>
<evidence type="ECO:0000313" key="3">
    <source>
        <dbReference type="Proteomes" id="UP000327013"/>
    </source>
</evidence>
<dbReference type="AlphaFoldDB" id="A0A5N6QHI2"/>
<dbReference type="Gene3D" id="2.120.10.80">
    <property type="entry name" value="Kelch-type beta propeller"/>
    <property type="match status" value="1"/>
</dbReference>
<dbReference type="PANTHER" id="PTHR24414">
    <property type="entry name" value="F-BOX/KELCH-REPEAT PROTEIN SKIP4"/>
    <property type="match status" value="1"/>
</dbReference>
<gene>
    <name evidence="2" type="ORF">FH972_003300</name>
</gene>
<dbReference type="EMBL" id="CM017321">
    <property type="protein sequence ID" value="KAE7998792.1"/>
    <property type="molecule type" value="Genomic_DNA"/>
</dbReference>
<feature type="compositionally biased region" description="Polar residues" evidence="1">
    <location>
        <begin position="11"/>
        <end position="21"/>
    </location>
</feature>
<keyword evidence="3" id="KW-1185">Reference proteome</keyword>
<name>A0A5N6QHI2_9ROSI</name>
<proteinExistence type="predicted"/>
<dbReference type="OrthoDB" id="6500128at2759"/>
<dbReference type="InterPro" id="IPR015915">
    <property type="entry name" value="Kelch-typ_b-propeller"/>
</dbReference>
<evidence type="ECO:0008006" key="4">
    <source>
        <dbReference type="Google" id="ProtNLM"/>
    </source>
</evidence>
<reference evidence="2 3" key="1">
    <citation type="submission" date="2019-06" db="EMBL/GenBank/DDBJ databases">
        <title>A chromosomal-level reference genome of Carpinus fangiana (Coryloideae, Betulaceae).</title>
        <authorList>
            <person name="Yang X."/>
            <person name="Wang Z."/>
            <person name="Zhang L."/>
            <person name="Hao G."/>
            <person name="Liu J."/>
            <person name="Yang Y."/>
        </authorList>
    </citation>
    <scope>NUCLEOTIDE SEQUENCE [LARGE SCALE GENOMIC DNA]</scope>
    <source>
        <strain evidence="2">Cfa_2016G</strain>
        <tissue evidence="2">Leaf</tissue>
    </source>
</reference>
<evidence type="ECO:0000313" key="2">
    <source>
        <dbReference type="EMBL" id="KAE7998792.1"/>
    </source>
</evidence>
<sequence>MATTLLRDLRPSQTPKSTSIDELSTDYVSRHTYERLPKMFSRRSYNFVFCVPFEQDERGKTRTRWFSITIHAADPDTGTGGVCPKEKKKLLASFWEGKLPMIKGFAALGSNVYSFGGLTYPIYLSNVYKLDATTPHPRRVCPMISPRYNSHSLVLDGKIYVFSGHLGHRSIPPTECRDEVCWGEVFNPDNGRWEALPDPPYDSRVTTLAAALENPNRILVGFGVPGKRKTAVFCTYNVQNRSWEFLEPAERKIHPNYPVGSVGSLQKTVTVDNTLYWVARKANEIILIAYNLDLDMWLEGRFQGLGILLFEDDHELSIQFPFLFHLEKQRFCLIQTSSHLTPDGHFPSDADLHCVAVDISHMPGKNRLDISLAWEQIHKVDGPGGLSDCLLL</sequence>
<dbReference type="PANTHER" id="PTHR24414:SF23">
    <property type="entry name" value="F-BOX_KELCH-REPEAT PROTEIN SKIP6"/>
    <property type="match status" value="1"/>
</dbReference>
<evidence type="ECO:0000256" key="1">
    <source>
        <dbReference type="SAM" id="MobiDB-lite"/>
    </source>
</evidence>
<dbReference type="SUPFAM" id="SSF117281">
    <property type="entry name" value="Kelch motif"/>
    <property type="match status" value="1"/>
</dbReference>
<dbReference type="Pfam" id="PF01344">
    <property type="entry name" value="Kelch_1"/>
    <property type="match status" value="1"/>
</dbReference>
<dbReference type="InterPro" id="IPR050354">
    <property type="entry name" value="F-box/kelch-repeat_ARATH"/>
</dbReference>
<dbReference type="InterPro" id="IPR006652">
    <property type="entry name" value="Kelch_1"/>
</dbReference>
<organism evidence="2 3">
    <name type="scientific">Carpinus fangiana</name>
    <dbReference type="NCBI Taxonomy" id="176857"/>
    <lineage>
        <taxon>Eukaryota</taxon>
        <taxon>Viridiplantae</taxon>
        <taxon>Streptophyta</taxon>
        <taxon>Embryophyta</taxon>
        <taxon>Tracheophyta</taxon>
        <taxon>Spermatophyta</taxon>
        <taxon>Magnoliopsida</taxon>
        <taxon>eudicotyledons</taxon>
        <taxon>Gunneridae</taxon>
        <taxon>Pentapetalae</taxon>
        <taxon>rosids</taxon>
        <taxon>fabids</taxon>
        <taxon>Fagales</taxon>
        <taxon>Betulaceae</taxon>
        <taxon>Carpinus</taxon>
    </lineage>
</organism>
<protein>
    <recommendedName>
        <fullName evidence="4">F-box associated domain-containing protein</fullName>
    </recommendedName>
</protein>
<dbReference type="Proteomes" id="UP000327013">
    <property type="component" value="Chromosome 1"/>
</dbReference>